<evidence type="ECO:0000313" key="3">
    <source>
        <dbReference type="Proteomes" id="UP000245383"/>
    </source>
</evidence>
<gene>
    <name evidence="2" type="ORF">BB561_000886</name>
</gene>
<accession>A0A2T9YX49</accession>
<organism evidence="2 3">
    <name type="scientific">Smittium simulii</name>
    <dbReference type="NCBI Taxonomy" id="133385"/>
    <lineage>
        <taxon>Eukaryota</taxon>
        <taxon>Fungi</taxon>
        <taxon>Fungi incertae sedis</taxon>
        <taxon>Zoopagomycota</taxon>
        <taxon>Kickxellomycotina</taxon>
        <taxon>Harpellomycetes</taxon>
        <taxon>Harpellales</taxon>
        <taxon>Legeriomycetaceae</taxon>
        <taxon>Smittium</taxon>
    </lineage>
</organism>
<sequence>MNYSNNVDKQTAPLSTSFMGVKDVEGLGQWVPVIPAKTATPIPVNSNPTEIIQKASLVDEDDLEDAPGFKLDEKKISSLSQDFSGSVMSQSGDKTNTNVATFKKRKKPINSSNKSSKLKSSS</sequence>
<dbReference type="AlphaFoldDB" id="A0A2T9YX49"/>
<dbReference type="EMBL" id="MBFR01000022">
    <property type="protein sequence ID" value="PVU96907.1"/>
    <property type="molecule type" value="Genomic_DNA"/>
</dbReference>
<protein>
    <submittedName>
        <fullName evidence="2">Uncharacterized protein</fullName>
    </submittedName>
</protein>
<name>A0A2T9YX49_9FUNG</name>
<feature type="compositionally biased region" description="Polar residues" evidence="1">
    <location>
        <begin position="81"/>
        <end position="100"/>
    </location>
</feature>
<evidence type="ECO:0000313" key="2">
    <source>
        <dbReference type="EMBL" id="PVU96907.1"/>
    </source>
</evidence>
<feature type="region of interest" description="Disordered" evidence="1">
    <location>
        <begin position="81"/>
        <end position="122"/>
    </location>
</feature>
<reference evidence="2 3" key="1">
    <citation type="journal article" date="2018" name="MBio">
        <title>Comparative Genomics Reveals the Core Gene Toolbox for the Fungus-Insect Symbiosis.</title>
        <authorList>
            <person name="Wang Y."/>
            <person name="Stata M."/>
            <person name="Wang W."/>
            <person name="Stajich J.E."/>
            <person name="White M.M."/>
            <person name="Moncalvo J.M."/>
        </authorList>
    </citation>
    <scope>NUCLEOTIDE SEQUENCE [LARGE SCALE GENOMIC DNA]</scope>
    <source>
        <strain evidence="2 3">SWE-8-4</strain>
    </source>
</reference>
<dbReference type="Proteomes" id="UP000245383">
    <property type="component" value="Unassembled WGS sequence"/>
</dbReference>
<proteinExistence type="predicted"/>
<comment type="caution">
    <text evidence="2">The sequence shown here is derived from an EMBL/GenBank/DDBJ whole genome shotgun (WGS) entry which is preliminary data.</text>
</comment>
<keyword evidence="3" id="KW-1185">Reference proteome</keyword>
<evidence type="ECO:0000256" key="1">
    <source>
        <dbReference type="SAM" id="MobiDB-lite"/>
    </source>
</evidence>
<feature type="compositionally biased region" description="Low complexity" evidence="1">
    <location>
        <begin position="109"/>
        <end position="122"/>
    </location>
</feature>